<protein>
    <submittedName>
        <fullName evidence="2">Uncharacterized protein</fullName>
    </submittedName>
</protein>
<name>A0A165SD75_9AGAM</name>
<gene>
    <name evidence="2" type="ORF">NEOLEDRAFT_381921</name>
</gene>
<evidence type="ECO:0000313" key="2">
    <source>
        <dbReference type="EMBL" id="KZT24988.1"/>
    </source>
</evidence>
<dbReference type="Proteomes" id="UP000076761">
    <property type="component" value="Unassembled WGS sequence"/>
</dbReference>
<dbReference type="InParanoid" id="A0A165SD75"/>
<keyword evidence="3" id="KW-1185">Reference proteome</keyword>
<dbReference type="EMBL" id="KV425574">
    <property type="protein sequence ID" value="KZT24988.1"/>
    <property type="molecule type" value="Genomic_DNA"/>
</dbReference>
<keyword evidence="1" id="KW-1133">Transmembrane helix</keyword>
<organism evidence="2 3">
    <name type="scientific">Neolentinus lepideus HHB14362 ss-1</name>
    <dbReference type="NCBI Taxonomy" id="1314782"/>
    <lineage>
        <taxon>Eukaryota</taxon>
        <taxon>Fungi</taxon>
        <taxon>Dikarya</taxon>
        <taxon>Basidiomycota</taxon>
        <taxon>Agaricomycotina</taxon>
        <taxon>Agaricomycetes</taxon>
        <taxon>Gloeophyllales</taxon>
        <taxon>Gloeophyllaceae</taxon>
        <taxon>Neolentinus</taxon>
    </lineage>
</organism>
<accession>A0A165SD75</accession>
<keyword evidence="1" id="KW-0812">Transmembrane</keyword>
<sequence>MFLRKPTYLQTSPSITNYTKCRHMHINPSLIFACSCMVCGLAIVALATRFESRVLRG</sequence>
<dbReference type="AlphaFoldDB" id="A0A165SD75"/>
<dbReference type="PROSITE" id="PS51257">
    <property type="entry name" value="PROKAR_LIPOPROTEIN"/>
    <property type="match status" value="1"/>
</dbReference>
<keyword evidence="1" id="KW-0472">Membrane</keyword>
<feature type="transmembrane region" description="Helical" evidence="1">
    <location>
        <begin position="30"/>
        <end position="50"/>
    </location>
</feature>
<proteinExistence type="predicted"/>
<evidence type="ECO:0000256" key="1">
    <source>
        <dbReference type="SAM" id="Phobius"/>
    </source>
</evidence>
<reference evidence="2 3" key="1">
    <citation type="journal article" date="2016" name="Mol. Biol. Evol.">
        <title>Comparative Genomics of Early-Diverging Mushroom-Forming Fungi Provides Insights into the Origins of Lignocellulose Decay Capabilities.</title>
        <authorList>
            <person name="Nagy L.G."/>
            <person name="Riley R."/>
            <person name="Tritt A."/>
            <person name="Adam C."/>
            <person name="Daum C."/>
            <person name="Floudas D."/>
            <person name="Sun H."/>
            <person name="Yadav J.S."/>
            <person name="Pangilinan J."/>
            <person name="Larsson K.H."/>
            <person name="Matsuura K."/>
            <person name="Barry K."/>
            <person name="Labutti K."/>
            <person name="Kuo R."/>
            <person name="Ohm R.A."/>
            <person name="Bhattacharya S.S."/>
            <person name="Shirouzu T."/>
            <person name="Yoshinaga Y."/>
            <person name="Martin F.M."/>
            <person name="Grigoriev I.V."/>
            <person name="Hibbett D.S."/>
        </authorList>
    </citation>
    <scope>NUCLEOTIDE SEQUENCE [LARGE SCALE GENOMIC DNA]</scope>
    <source>
        <strain evidence="2 3">HHB14362 ss-1</strain>
    </source>
</reference>
<evidence type="ECO:0000313" key="3">
    <source>
        <dbReference type="Proteomes" id="UP000076761"/>
    </source>
</evidence>